<evidence type="ECO:0000313" key="4">
    <source>
        <dbReference type="Proteomes" id="UP000199334"/>
    </source>
</evidence>
<keyword evidence="4" id="KW-1185">Reference proteome</keyword>
<evidence type="ECO:0000256" key="2">
    <source>
        <dbReference type="SAM" id="Phobius"/>
    </source>
</evidence>
<keyword evidence="2" id="KW-0812">Transmembrane</keyword>
<evidence type="ECO:0000313" key="3">
    <source>
        <dbReference type="EMBL" id="SDN38246.1"/>
    </source>
</evidence>
<feature type="coiled-coil region" evidence="1">
    <location>
        <begin position="5"/>
        <end position="32"/>
    </location>
</feature>
<dbReference type="STRING" id="237069.SAMN05216498_2127"/>
<proteinExistence type="predicted"/>
<dbReference type="AlphaFoldDB" id="A0A1H0AYF8"/>
<dbReference type="EMBL" id="FNIG01000004">
    <property type="protein sequence ID" value="SDN38246.1"/>
    <property type="molecule type" value="Genomic_DNA"/>
</dbReference>
<protein>
    <submittedName>
        <fullName evidence="3">Uncharacterized protein</fullName>
    </submittedName>
</protein>
<keyword evidence="2" id="KW-0472">Membrane</keyword>
<dbReference type="RefSeq" id="WP_093856573.1">
    <property type="nucleotide sequence ID" value="NZ_BJVZ01000013.1"/>
</dbReference>
<keyword evidence="2" id="KW-1133">Transmembrane helix</keyword>
<evidence type="ECO:0000256" key="1">
    <source>
        <dbReference type="SAM" id="Coils"/>
    </source>
</evidence>
<dbReference type="Proteomes" id="UP000199334">
    <property type="component" value="Unassembled WGS sequence"/>
</dbReference>
<sequence>MKHYDDSLDRRLKRLNEEVNLTEDEKENILDSIHYNINHKHMKSNNIFNKPFVFAISSIAITLFFVVSLLLQQDSDIGTSNLQVTGKYNINSDEYTKEERIQLIKNYKIGVNRKDQINLGKGTNIPHSVGIMNRFDIGADDNYQFGRTQNVDAEALKNGGLDVQVFIESAGGDLPLSLKAFYYREDERQLYFFVNTGEAVYEYPIDEALYGENRDLFLLEKLKHELEVGMSKEEVIQNLGPYDQDFHSSPVDRKFWRYDVEPNKGDPYTKYYRFVDFSGIANNMLNMQVFVRWNGDSAESFSAVYFDETSQSVRQYHMSEGARLTEAIFNNEDNQHIHVGDFIYPVPSVNHITSQEKPYDTQQFLSVDELHAQTYDQTLNKAVSTFKNYRPGDTIYFEETIQSIIYHEAENKTEFVLSEDTSMEFAGDLREQYNEGDRLRLRFKVIPQSADGIYVTYDYAYHFYQHDESPQIEDYLVE</sequence>
<accession>A0A1H0AYF8</accession>
<feature type="transmembrane region" description="Helical" evidence="2">
    <location>
        <begin position="52"/>
        <end position="71"/>
    </location>
</feature>
<organism evidence="3 4">
    <name type="scientific">Tenuibacillus multivorans</name>
    <dbReference type="NCBI Taxonomy" id="237069"/>
    <lineage>
        <taxon>Bacteria</taxon>
        <taxon>Bacillati</taxon>
        <taxon>Bacillota</taxon>
        <taxon>Bacilli</taxon>
        <taxon>Bacillales</taxon>
        <taxon>Bacillaceae</taxon>
        <taxon>Tenuibacillus</taxon>
    </lineage>
</organism>
<dbReference type="OrthoDB" id="2792989at2"/>
<reference evidence="3 4" key="1">
    <citation type="submission" date="2016-10" db="EMBL/GenBank/DDBJ databases">
        <authorList>
            <person name="de Groot N.N."/>
        </authorList>
    </citation>
    <scope>NUCLEOTIDE SEQUENCE [LARGE SCALE GENOMIC DNA]</scope>
    <source>
        <strain evidence="3 4">CGMCC 1.3442</strain>
    </source>
</reference>
<gene>
    <name evidence="3" type="ORF">SAMN05216498_2127</name>
</gene>
<keyword evidence="1" id="KW-0175">Coiled coil</keyword>
<name>A0A1H0AYF8_9BACI</name>